<accession>A0ABD3WN69</accession>
<evidence type="ECO:0000313" key="4">
    <source>
        <dbReference type="Proteomes" id="UP001634394"/>
    </source>
</evidence>
<name>A0ABD3WN69_SINWO</name>
<feature type="compositionally biased region" description="Pro residues" evidence="1">
    <location>
        <begin position="106"/>
        <end position="116"/>
    </location>
</feature>
<evidence type="ECO:0000313" key="3">
    <source>
        <dbReference type="EMBL" id="KAL3875429.1"/>
    </source>
</evidence>
<sequence length="116" mass="12545">MQLPSTVKVEFQVALFLSSLGAAGALIAAVLCVILVIKKKYARQQSSSSHISQEETPIPLASIAMTPTNQTDYNSVSSSDINTTEVSGTYQLPLQPPIENPILEPSAPPPPWWWNP</sequence>
<proteinExistence type="predicted"/>
<evidence type="ECO:0000256" key="2">
    <source>
        <dbReference type="SAM" id="Phobius"/>
    </source>
</evidence>
<dbReference type="EMBL" id="JBJQND010000005">
    <property type="protein sequence ID" value="KAL3875429.1"/>
    <property type="molecule type" value="Genomic_DNA"/>
</dbReference>
<dbReference type="Proteomes" id="UP001634394">
    <property type="component" value="Unassembled WGS sequence"/>
</dbReference>
<keyword evidence="2" id="KW-1133">Transmembrane helix</keyword>
<keyword evidence="2" id="KW-0812">Transmembrane</keyword>
<protein>
    <submittedName>
        <fullName evidence="3">Uncharacterized protein</fullName>
    </submittedName>
</protein>
<reference evidence="3 4" key="1">
    <citation type="submission" date="2024-11" db="EMBL/GenBank/DDBJ databases">
        <title>Chromosome-level genome assembly of the freshwater bivalve Anodonta woodiana.</title>
        <authorList>
            <person name="Chen X."/>
        </authorList>
    </citation>
    <scope>NUCLEOTIDE SEQUENCE [LARGE SCALE GENOMIC DNA]</scope>
    <source>
        <strain evidence="3">MN2024</strain>
        <tissue evidence="3">Gills</tissue>
    </source>
</reference>
<comment type="caution">
    <text evidence="3">The sequence shown here is derived from an EMBL/GenBank/DDBJ whole genome shotgun (WGS) entry which is preliminary data.</text>
</comment>
<feature type="region of interest" description="Disordered" evidence="1">
    <location>
        <begin position="42"/>
        <end position="116"/>
    </location>
</feature>
<organism evidence="3 4">
    <name type="scientific">Sinanodonta woodiana</name>
    <name type="common">Chinese pond mussel</name>
    <name type="synonym">Anodonta woodiana</name>
    <dbReference type="NCBI Taxonomy" id="1069815"/>
    <lineage>
        <taxon>Eukaryota</taxon>
        <taxon>Metazoa</taxon>
        <taxon>Spiralia</taxon>
        <taxon>Lophotrochozoa</taxon>
        <taxon>Mollusca</taxon>
        <taxon>Bivalvia</taxon>
        <taxon>Autobranchia</taxon>
        <taxon>Heteroconchia</taxon>
        <taxon>Palaeoheterodonta</taxon>
        <taxon>Unionida</taxon>
        <taxon>Unionoidea</taxon>
        <taxon>Unionidae</taxon>
        <taxon>Unioninae</taxon>
        <taxon>Sinanodonta</taxon>
    </lineage>
</organism>
<keyword evidence="2" id="KW-0472">Membrane</keyword>
<feature type="transmembrane region" description="Helical" evidence="2">
    <location>
        <begin position="12"/>
        <end position="37"/>
    </location>
</feature>
<evidence type="ECO:0000256" key="1">
    <source>
        <dbReference type="SAM" id="MobiDB-lite"/>
    </source>
</evidence>
<dbReference type="AlphaFoldDB" id="A0ABD3WN69"/>
<gene>
    <name evidence="3" type="ORF">ACJMK2_033377</name>
</gene>
<feature type="compositionally biased region" description="Polar residues" evidence="1">
    <location>
        <begin position="65"/>
        <end position="92"/>
    </location>
</feature>
<keyword evidence="4" id="KW-1185">Reference proteome</keyword>